<keyword evidence="4" id="KW-1185">Reference proteome</keyword>
<feature type="transmembrane region" description="Helical" evidence="2">
    <location>
        <begin position="209"/>
        <end position="227"/>
    </location>
</feature>
<keyword evidence="2" id="KW-0472">Membrane</keyword>
<dbReference type="EMBL" id="JAKKZF010000273">
    <property type="protein sequence ID" value="MCG0068943.1"/>
    <property type="molecule type" value="Genomic_DNA"/>
</dbReference>
<sequence>MSTTPGRPSPSPLTLPVPALPAASVPDGCLAWSGEHARRWLDALPPRWVPLPSRTRHLLTALSAAVAVAGLLALLAGWHPWAAALLALHGLWLCARPEIVPVSAPALAVLLAVLRPGTTWPETAVAGAVLAAVWAAAVLRLVARRRQRERARDAAGGASAPLPDAGRPLSRGRFLLVCGGVLLALGLGALAVTSAHPPDEAEAARAMPALAWLVAGQGLTTLVSGLLGRRRAGALRAAPAPVLRVLVREGADGDTEVFAADDTAALRPLFRVAVTEIRDADAAEGDDGEDEDDDEDDEEELEEFLARMDREGAGPLREAVLYGLPWDGAEVLLVTAAEEADGQPLLERSSGPVRPLSEVSLRRAGAGEKRRAGRQAAYAELRRAAGEAVAREAKAEAETGTDGAGRAGVRHWRAGLLDRLCALLLLLWGSSLFWGEAGGWHYVLGIVAGFIEALWLPHWFAWRITADREGLWLNGLRGPRQLLWEDISVVACEGTELKLDSRRPSFTGWSAHTPRWPWLERRLGLLHPYERTAGEITALWRDPALRPSGSAGRGERGRPLWPLALVLGVAWTAALVFLP</sequence>
<reference evidence="3 4" key="1">
    <citation type="submission" date="2022-01" db="EMBL/GenBank/DDBJ databases">
        <title>Draft Genome Sequences of Seven Type Strains of the Genus Streptomyces.</title>
        <authorList>
            <person name="Aziz S."/>
            <person name="Coretto E."/>
            <person name="Chronakova A."/>
            <person name="Sproer C."/>
            <person name="Huber K."/>
            <person name="Nouioui I."/>
            <person name="Gross H."/>
        </authorList>
    </citation>
    <scope>NUCLEOTIDE SEQUENCE [LARGE SCALE GENOMIC DNA]</scope>
    <source>
        <strain evidence="3 4">DSM 41685</strain>
    </source>
</reference>
<evidence type="ECO:0000256" key="2">
    <source>
        <dbReference type="SAM" id="Phobius"/>
    </source>
</evidence>
<feature type="region of interest" description="Disordered" evidence="1">
    <location>
        <begin position="280"/>
        <end position="300"/>
    </location>
</feature>
<evidence type="ECO:0000313" key="3">
    <source>
        <dbReference type="EMBL" id="MCG0068943.1"/>
    </source>
</evidence>
<evidence type="ECO:0008006" key="5">
    <source>
        <dbReference type="Google" id="ProtNLM"/>
    </source>
</evidence>
<comment type="caution">
    <text evidence="3">The sequence shown here is derived from an EMBL/GenBank/DDBJ whole genome shotgun (WGS) entry which is preliminary data.</text>
</comment>
<feature type="transmembrane region" description="Helical" evidence="2">
    <location>
        <begin position="416"/>
        <end position="434"/>
    </location>
</feature>
<feature type="transmembrane region" description="Helical" evidence="2">
    <location>
        <begin position="174"/>
        <end position="197"/>
    </location>
</feature>
<accession>A0ABS9JTP0</accession>
<evidence type="ECO:0000256" key="1">
    <source>
        <dbReference type="SAM" id="MobiDB-lite"/>
    </source>
</evidence>
<feature type="transmembrane region" description="Helical" evidence="2">
    <location>
        <begin position="440"/>
        <end position="462"/>
    </location>
</feature>
<feature type="transmembrane region" description="Helical" evidence="2">
    <location>
        <begin position="124"/>
        <end position="143"/>
    </location>
</feature>
<evidence type="ECO:0000313" key="4">
    <source>
        <dbReference type="Proteomes" id="UP001299012"/>
    </source>
</evidence>
<gene>
    <name evidence="3" type="ORF">L0F81_37725</name>
</gene>
<feature type="transmembrane region" description="Helical" evidence="2">
    <location>
        <begin position="560"/>
        <end position="578"/>
    </location>
</feature>
<name>A0ABS9JTP0_9ACTN</name>
<protein>
    <recommendedName>
        <fullName evidence="5">Integral membrane protein</fullName>
    </recommendedName>
</protein>
<feature type="transmembrane region" description="Helical" evidence="2">
    <location>
        <begin position="99"/>
        <end position="118"/>
    </location>
</feature>
<feature type="compositionally biased region" description="Acidic residues" evidence="1">
    <location>
        <begin position="282"/>
        <end position="300"/>
    </location>
</feature>
<proteinExistence type="predicted"/>
<keyword evidence="2" id="KW-1133">Transmembrane helix</keyword>
<feature type="transmembrane region" description="Helical" evidence="2">
    <location>
        <begin position="58"/>
        <end position="78"/>
    </location>
</feature>
<dbReference type="RefSeq" id="WP_237482549.1">
    <property type="nucleotide sequence ID" value="NZ_JAKKZF010000273.1"/>
</dbReference>
<organism evidence="3 4">
    <name type="scientific">Streptomyces tricolor</name>
    <dbReference type="NCBI Taxonomy" id="68277"/>
    <lineage>
        <taxon>Bacteria</taxon>
        <taxon>Bacillati</taxon>
        <taxon>Actinomycetota</taxon>
        <taxon>Actinomycetes</taxon>
        <taxon>Kitasatosporales</taxon>
        <taxon>Streptomycetaceae</taxon>
        <taxon>Streptomyces</taxon>
        <taxon>Streptomyces violaceoruber group</taxon>
    </lineage>
</organism>
<keyword evidence="2" id="KW-0812">Transmembrane</keyword>
<dbReference type="Proteomes" id="UP001299012">
    <property type="component" value="Unassembled WGS sequence"/>
</dbReference>